<sequence length="114" mass="12454">MAVRYLIRLPDPAAARGDEPALAFRSDGAEGLAAELEAALRTPALFERWRALQDEPDDVDESLGATDPAARVTGEQKDLAIEIEASTSLPGTVFRHRMKLLAGGHWELRDVRFG</sequence>
<reference evidence="1 2" key="1">
    <citation type="submission" date="2013-09" db="EMBL/GenBank/DDBJ databases">
        <title>Genome sequencing of Arenimonas malthae.</title>
        <authorList>
            <person name="Chen F."/>
            <person name="Wang G."/>
        </authorList>
    </citation>
    <scope>NUCLEOTIDE SEQUENCE [LARGE SCALE GENOMIC DNA]</scope>
    <source>
        <strain evidence="1 2">CC-JY-1</strain>
    </source>
</reference>
<organism evidence="1 2">
    <name type="scientific">Arenimonas malthae CC-JY-1</name>
    <dbReference type="NCBI Taxonomy" id="1384054"/>
    <lineage>
        <taxon>Bacteria</taxon>
        <taxon>Pseudomonadati</taxon>
        <taxon>Pseudomonadota</taxon>
        <taxon>Gammaproteobacteria</taxon>
        <taxon>Lysobacterales</taxon>
        <taxon>Lysobacteraceae</taxon>
        <taxon>Arenimonas</taxon>
    </lineage>
</organism>
<dbReference type="EMBL" id="AVCH01000172">
    <property type="protein sequence ID" value="KFN46184.1"/>
    <property type="molecule type" value="Genomic_DNA"/>
</dbReference>
<dbReference type="OrthoDB" id="5985451at2"/>
<evidence type="ECO:0000313" key="1">
    <source>
        <dbReference type="EMBL" id="KFN46184.1"/>
    </source>
</evidence>
<evidence type="ECO:0000313" key="2">
    <source>
        <dbReference type="Proteomes" id="UP000029392"/>
    </source>
</evidence>
<keyword evidence="2" id="KW-1185">Reference proteome</keyword>
<dbReference type="PATRIC" id="fig|1384054.3.peg.1834"/>
<dbReference type="eggNOG" id="ENOG5030MZ2">
    <property type="taxonomic scope" value="Bacteria"/>
</dbReference>
<proteinExistence type="predicted"/>
<dbReference type="RefSeq" id="WP_043803825.1">
    <property type="nucleotide sequence ID" value="NZ_AVCH01000172.1"/>
</dbReference>
<dbReference type="Proteomes" id="UP000029392">
    <property type="component" value="Unassembled WGS sequence"/>
</dbReference>
<accession>A0A091B5P7</accession>
<protein>
    <submittedName>
        <fullName evidence="1">Uncharacterized protein</fullName>
    </submittedName>
</protein>
<comment type="caution">
    <text evidence="1">The sequence shown here is derived from an EMBL/GenBank/DDBJ whole genome shotgun (WGS) entry which is preliminary data.</text>
</comment>
<gene>
    <name evidence="1" type="ORF">N790_01950</name>
</gene>
<name>A0A091B5P7_9GAMM</name>
<dbReference type="AlphaFoldDB" id="A0A091B5P7"/>